<dbReference type="GO" id="GO:0003676">
    <property type="term" value="F:nucleic acid binding"/>
    <property type="evidence" value="ECO:0007669"/>
    <property type="project" value="InterPro"/>
</dbReference>
<dbReference type="InterPro" id="IPR036875">
    <property type="entry name" value="Znf_CCHC_sf"/>
</dbReference>
<feature type="region of interest" description="Disordered" evidence="2">
    <location>
        <begin position="1"/>
        <end position="21"/>
    </location>
</feature>
<feature type="region of interest" description="Disordered" evidence="2">
    <location>
        <begin position="477"/>
        <end position="505"/>
    </location>
</feature>
<dbReference type="GO" id="GO:0008270">
    <property type="term" value="F:zinc ion binding"/>
    <property type="evidence" value="ECO:0007669"/>
    <property type="project" value="UniProtKB-KW"/>
</dbReference>
<accession>A0A6A3JDP4</accession>
<dbReference type="AlphaFoldDB" id="A0A6A3JDP4"/>
<evidence type="ECO:0000256" key="2">
    <source>
        <dbReference type="SAM" id="MobiDB-lite"/>
    </source>
</evidence>
<reference evidence="4 5" key="1">
    <citation type="submission" date="2018-09" db="EMBL/GenBank/DDBJ databases">
        <title>Genomic investigation of the strawberry pathogen Phytophthora fragariae indicates pathogenicity is determined by transcriptional variation in three key races.</title>
        <authorList>
            <person name="Adams T.M."/>
            <person name="Armitage A.D."/>
            <person name="Sobczyk M.K."/>
            <person name="Bates H.J."/>
            <person name="Dunwell J.M."/>
            <person name="Nellist C.F."/>
            <person name="Harrison R.J."/>
        </authorList>
    </citation>
    <scope>NUCLEOTIDE SEQUENCE [LARGE SCALE GENOMIC DNA]</scope>
    <source>
        <strain evidence="4 5">SCRP249</strain>
    </source>
</reference>
<organism evidence="4 5">
    <name type="scientific">Phytophthora rubi</name>
    <dbReference type="NCBI Taxonomy" id="129364"/>
    <lineage>
        <taxon>Eukaryota</taxon>
        <taxon>Sar</taxon>
        <taxon>Stramenopiles</taxon>
        <taxon>Oomycota</taxon>
        <taxon>Peronosporomycetes</taxon>
        <taxon>Peronosporales</taxon>
        <taxon>Peronosporaceae</taxon>
        <taxon>Phytophthora</taxon>
    </lineage>
</organism>
<feature type="compositionally biased region" description="Basic and acidic residues" evidence="2">
    <location>
        <begin position="94"/>
        <end position="106"/>
    </location>
</feature>
<dbReference type="Gene3D" id="4.10.60.10">
    <property type="entry name" value="Zinc finger, CCHC-type"/>
    <property type="match status" value="1"/>
</dbReference>
<evidence type="ECO:0000256" key="1">
    <source>
        <dbReference type="PROSITE-ProRule" id="PRU00047"/>
    </source>
</evidence>
<keyword evidence="1" id="KW-0862">Zinc</keyword>
<dbReference type="InterPro" id="IPR001878">
    <property type="entry name" value="Znf_CCHC"/>
</dbReference>
<feature type="compositionally biased region" description="Polar residues" evidence="2">
    <location>
        <begin position="494"/>
        <end position="505"/>
    </location>
</feature>
<dbReference type="Pfam" id="PF00098">
    <property type="entry name" value="zf-CCHC"/>
    <property type="match status" value="1"/>
</dbReference>
<name>A0A6A3JDP4_9STRA</name>
<dbReference type="SMART" id="SM00343">
    <property type="entry name" value="ZnF_C2HC"/>
    <property type="match status" value="1"/>
</dbReference>
<protein>
    <recommendedName>
        <fullName evidence="3">CCHC-type domain-containing protein</fullName>
    </recommendedName>
</protein>
<dbReference type="Proteomes" id="UP000429607">
    <property type="component" value="Unassembled WGS sequence"/>
</dbReference>
<sequence length="601" mass="67026">MSTPKKASATTTNQLVRPEHRPQMRKGLTLLDASVVSGSSVWHDRHNAIEDASETSELRCARGQLRPLNLEEDDIMGDGNDEERTDVVNQEWSGDYRHQGRARQQETKTGGDFQPGELKVLLSRESDLAVEHSDQEWADIESRFSKTYLQVAFSLDAPRVPVSGQDNWGLEEFAPRIVEKCESIGITFESPGLALERGKVHKLTGQPRRNNKTLWKTMRRGYIMVMDVAVWLQPMFTGSRNTNVDLIELEYSNANPITAPDLMQILYRWGAKDALVVSHGASSRRKQKWPSIACVTKPVNDAETNDAVYAFRLCFDSPATTNAVYETYLRQDKGLAQDIPHSCSIVLRPVMNVVWDAGKKCMLRRNSDEALATIYKSLYIYGFRAELRAEVVQDRLAELGYPGCNIAINPGQTTGMVKLQSKTDADRLNAEYGVRTGAKLSFGNIKLFVDTPGPEGERSCFKCGRAGHFARNCKSLYTSTTSQPDGRQDRHSNYARQQRATSSQSMMESMAPVLKAMIAAEVKEQSQSIRNTVRTELDRHTRIVDDRLHTNENAISALETAQAKTASSIDEMSAILKLIAARIGVSDFGTGGLDRGTDPRQ</sequence>
<evidence type="ECO:0000313" key="5">
    <source>
        <dbReference type="Proteomes" id="UP000429607"/>
    </source>
</evidence>
<evidence type="ECO:0000259" key="3">
    <source>
        <dbReference type="PROSITE" id="PS50158"/>
    </source>
</evidence>
<feature type="compositionally biased region" description="Polar residues" evidence="2">
    <location>
        <begin position="1"/>
        <end position="15"/>
    </location>
</feature>
<dbReference type="PROSITE" id="PS50158">
    <property type="entry name" value="ZF_CCHC"/>
    <property type="match status" value="1"/>
</dbReference>
<feature type="domain" description="CCHC-type" evidence="3">
    <location>
        <begin position="460"/>
        <end position="475"/>
    </location>
</feature>
<dbReference type="SUPFAM" id="SSF57756">
    <property type="entry name" value="Retrovirus zinc finger-like domains"/>
    <property type="match status" value="1"/>
</dbReference>
<keyword evidence="1" id="KW-0479">Metal-binding</keyword>
<evidence type="ECO:0000313" key="4">
    <source>
        <dbReference type="EMBL" id="KAE8990505.1"/>
    </source>
</evidence>
<dbReference type="EMBL" id="QXFV01002250">
    <property type="protein sequence ID" value="KAE8990505.1"/>
    <property type="molecule type" value="Genomic_DNA"/>
</dbReference>
<comment type="caution">
    <text evidence="4">The sequence shown here is derived from an EMBL/GenBank/DDBJ whole genome shotgun (WGS) entry which is preliminary data.</text>
</comment>
<keyword evidence="1" id="KW-0863">Zinc-finger</keyword>
<feature type="region of interest" description="Disordered" evidence="2">
    <location>
        <begin position="91"/>
        <end position="114"/>
    </location>
</feature>
<proteinExistence type="predicted"/>
<gene>
    <name evidence="4" type="ORF">PR001_g21467</name>
</gene>